<sequence length="478" mass="50958">MDKRESRVHRSTTTAAAVLAAALTAVVTFSGAPEAEAATGCRVDYRVTDEWQGGFIASVDVTNLGDAVTGWQLTWSYGGGQAVTQIWNGTVRQSGAQVAVDNVSYNGSLGTGATAGFGFVANGPTTPVPASFALNGTTCTGSAPAPDVLAQAHTAGRVTKSGQYSWPGIYFEGRFRGTGVGIALNDSVNEFDVQIDGRTVATLLKPGRTTHWVNNLSNAEHTVRLVKRTESPWTTAGEFGGFVAVSGGEILTKPAARTRQIEFIGDSLTAGYGNLSTTRDCSANGGVDRNTNTDLSFGALTARSLNADYQVNAFSGRGMVRNYNGGQAGTSYRTYYDRALLNVDGDVWQNPGTWRPQLVVVGLGTNDFSTALNPGEQWPTQQSLVTAYKAAYQEFLNKLRTRYGSGTTILVGVPQASGTFADAARQVVEERGDSRIRYWNFGDLALDMVGCDWHFSQRDHQLISGRLGNVIAGLNLAW</sequence>
<dbReference type="Gene3D" id="3.40.50.1110">
    <property type="entry name" value="SGNH hydrolase"/>
    <property type="match status" value="1"/>
</dbReference>
<name>A0ABP7BJS1_9PSEU</name>
<dbReference type="PANTHER" id="PTHR37834:SF2">
    <property type="entry name" value="ESTERASE, SGNH HYDROLASE-TYPE"/>
    <property type="match status" value="1"/>
</dbReference>
<dbReference type="SUPFAM" id="SSF49384">
    <property type="entry name" value="Carbohydrate-binding domain"/>
    <property type="match status" value="1"/>
</dbReference>
<keyword evidence="1" id="KW-0732">Signal</keyword>
<feature type="chain" id="PRO_5047201973" description="CBM2 domain-containing protein" evidence="1">
    <location>
        <begin position="38"/>
        <end position="478"/>
    </location>
</feature>
<dbReference type="InterPro" id="IPR036514">
    <property type="entry name" value="SGNH_hydro_sf"/>
</dbReference>
<dbReference type="Proteomes" id="UP001500711">
    <property type="component" value="Unassembled WGS sequence"/>
</dbReference>
<organism evidence="3 4">
    <name type="scientific">Lentzea roselyniae</name>
    <dbReference type="NCBI Taxonomy" id="531940"/>
    <lineage>
        <taxon>Bacteria</taxon>
        <taxon>Bacillati</taxon>
        <taxon>Actinomycetota</taxon>
        <taxon>Actinomycetes</taxon>
        <taxon>Pseudonocardiales</taxon>
        <taxon>Pseudonocardiaceae</taxon>
        <taxon>Lentzea</taxon>
    </lineage>
</organism>
<gene>
    <name evidence="3" type="ORF">GCM10022267_54540</name>
</gene>
<comment type="caution">
    <text evidence="3">The sequence shown here is derived from an EMBL/GenBank/DDBJ whole genome shotgun (WGS) entry which is preliminary data.</text>
</comment>
<dbReference type="PANTHER" id="PTHR37834">
    <property type="entry name" value="GDSL-LIKE LIPASE/ACYLHYDROLASE DOMAIN PROTEIN (AFU_ORTHOLOGUE AFUA_2G00620)"/>
    <property type="match status" value="1"/>
</dbReference>
<protein>
    <recommendedName>
        <fullName evidence="2">CBM2 domain-containing protein</fullName>
    </recommendedName>
</protein>
<proteinExistence type="predicted"/>
<evidence type="ECO:0000256" key="1">
    <source>
        <dbReference type="SAM" id="SignalP"/>
    </source>
</evidence>
<reference evidence="4" key="1">
    <citation type="journal article" date="2019" name="Int. J. Syst. Evol. Microbiol.">
        <title>The Global Catalogue of Microorganisms (GCM) 10K type strain sequencing project: providing services to taxonomists for standard genome sequencing and annotation.</title>
        <authorList>
            <consortium name="The Broad Institute Genomics Platform"/>
            <consortium name="The Broad Institute Genome Sequencing Center for Infectious Disease"/>
            <person name="Wu L."/>
            <person name="Ma J."/>
        </authorList>
    </citation>
    <scope>NUCLEOTIDE SEQUENCE [LARGE SCALE GENOMIC DNA]</scope>
    <source>
        <strain evidence="4">JCM 17494</strain>
    </source>
</reference>
<dbReference type="EMBL" id="BAABBE010000016">
    <property type="protein sequence ID" value="GAA3661438.1"/>
    <property type="molecule type" value="Genomic_DNA"/>
</dbReference>
<dbReference type="Pfam" id="PF00657">
    <property type="entry name" value="Lipase_GDSL"/>
    <property type="match status" value="1"/>
</dbReference>
<feature type="domain" description="CBM2" evidence="2">
    <location>
        <begin position="34"/>
        <end position="142"/>
    </location>
</feature>
<dbReference type="InterPro" id="IPR037461">
    <property type="entry name" value="CtCE2-like_dom"/>
</dbReference>
<accession>A0ABP7BJS1</accession>
<dbReference type="SUPFAM" id="SSF52266">
    <property type="entry name" value="SGNH hydrolase"/>
    <property type="match status" value="1"/>
</dbReference>
<evidence type="ECO:0000313" key="4">
    <source>
        <dbReference type="Proteomes" id="UP001500711"/>
    </source>
</evidence>
<dbReference type="Pfam" id="PF17996">
    <property type="entry name" value="CE2_N"/>
    <property type="match status" value="1"/>
</dbReference>
<keyword evidence="4" id="KW-1185">Reference proteome</keyword>
<dbReference type="PROSITE" id="PS51173">
    <property type="entry name" value="CBM2"/>
    <property type="match status" value="1"/>
</dbReference>
<dbReference type="Gene3D" id="2.60.120.260">
    <property type="entry name" value="Galactose-binding domain-like"/>
    <property type="match status" value="1"/>
</dbReference>
<dbReference type="Gene3D" id="2.60.40.290">
    <property type="match status" value="1"/>
</dbReference>
<dbReference type="InterPro" id="IPR040794">
    <property type="entry name" value="CE2_N"/>
</dbReference>
<dbReference type="InterPro" id="IPR008965">
    <property type="entry name" value="CBM2/CBM3_carb-bd_dom_sf"/>
</dbReference>
<dbReference type="InterPro" id="IPR001087">
    <property type="entry name" value="GDSL"/>
</dbReference>
<dbReference type="Pfam" id="PF00553">
    <property type="entry name" value="CBM_2"/>
    <property type="match status" value="1"/>
</dbReference>
<evidence type="ECO:0000259" key="2">
    <source>
        <dbReference type="PROSITE" id="PS51173"/>
    </source>
</evidence>
<dbReference type="CDD" id="cd01831">
    <property type="entry name" value="Endoglucanase_E_like"/>
    <property type="match status" value="1"/>
</dbReference>
<feature type="signal peptide" evidence="1">
    <location>
        <begin position="1"/>
        <end position="37"/>
    </location>
</feature>
<dbReference type="InterPro" id="IPR001919">
    <property type="entry name" value="CBD2"/>
</dbReference>
<dbReference type="SMART" id="SM00637">
    <property type="entry name" value="CBD_II"/>
    <property type="match status" value="1"/>
</dbReference>
<dbReference type="InterPro" id="IPR052762">
    <property type="entry name" value="PCW_deacetylase/CE"/>
</dbReference>
<evidence type="ECO:0000313" key="3">
    <source>
        <dbReference type="EMBL" id="GAA3661438.1"/>
    </source>
</evidence>
<dbReference type="InterPro" id="IPR012291">
    <property type="entry name" value="CBM2_carb-bd_dom_sf"/>
</dbReference>